<evidence type="ECO:0000259" key="3">
    <source>
        <dbReference type="PROSITE" id="PS50883"/>
    </source>
</evidence>
<reference evidence="6 7" key="1">
    <citation type="journal article" date="2017" name="Int. J. Syst. Evol. Microbiol.">
        <title>Achromobacter aloeverae sp. nov., isolated from the root of Aloe vera (L.) Burm.f.</title>
        <authorList>
            <person name="Kuncharoen N."/>
            <person name="Muramatsu Y."/>
            <person name="Shibata C."/>
            <person name="Kamakura Y."/>
            <person name="Nakagawa Y."/>
            <person name="Tanasupawat S."/>
        </authorList>
    </citation>
    <scope>NUCLEOTIDE SEQUENCE [LARGE SCALE GENOMIC DNA]</scope>
    <source>
        <strain evidence="6 7">AVA-1</strain>
    </source>
</reference>
<organism evidence="6 7">
    <name type="scientific">Achromobacter aloeverae</name>
    <dbReference type="NCBI Taxonomy" id="1750518"/>
    <lineage>
        <taxon>Bacteria</taxon>
        <taxon>Pseudomonadati</taxon>
        <taxon>Pseudomonadota</taxon>
        <taxon>Betaproteobacteria</taxon>
        <taxon>Burkholderiales</taxon>
        <taxon>Alcaligenaceae</taxon>
        <taxon>Achromobacter</taxon>
    </lineage>
</organism>
<dbReference type="Pfam" id="PF00990">
    <property type="entry name" value="GGDEF"/>
    <property type="match status" value="1"/>
</dbReference>
<evidence type="ECO:0000259" key="5">
    <source>
        <dbReference type="PROSITE" id="PS51371"/>
    </source>
</evidence>
<feature type="domain" description="EAL" evidence="3">
    <location>
        <begin position="29"/>
        <end position="284"/>
    </location>
</feature>
<dbReference type="SUPFAM" id="SSF54631">
    <property type="entry name" value="CBS-domain pair"/>
    <property type="match status" value="1"/>
</dbReference>
<dbReference type="PANTHER" id="PTHR33121">
    <property type="entry name" value="CYCLIC DI-GMP PHOSPHODIESTERASE PDEF"/>
    <property type="match status" value="1"/>
</dbReference>
<dbReference type="InterPro" id="IPR000160">
    <property type="entry name" value="GGDEF_dom"/>
</dbReference>
<dbReference type="OrthoDB" id="9813903at2"/>
<gene>
    <name evidence="6" type="ORF">C7R54_01500</name>
</gene>
<feature type="compositionally biased region" description="Low complexity" evidence="2">
    <location>
        <begin position="16"/>
        <end position="35"/>
    </location>
</feature>
<dbReference type="SUPFAM" id="SSF141868">
    <property type="entry name" value="EAL domain-like"/>
    <property type="match status" value="1"/>
</dbReference>
<dbReference type="RefSeq" id="WP_129148425.1">
    <property type="nucleotide sequence ID" value="NZ_JBHSDO010000016.1"/>
</dbReference>
<evidence type="ECO:0000313" key="6">
    <source>
        <dbReference type="EMBL" id="RXN92461.1"/>
    </source>
</evidence>
<dbReference type="InterPro" id="IPR035919">
    <property type="entry name" value="EAL_sf"/>
</dbReference>
<dbReference type="InterPro" id="IPR050706">
    <property type="entry name" value="Cyclic-di-GMP_PDE-like"/>
</dbReference>
<dbReference type="PROSITE" id="PS50883">
    <property type="entry name" value="EAL"/>
    <property type="match status" value="1"/>
</dbReference>
<dbReference type="Proteomes" id="UP000290849">
    <property type="component" value="Unassembled WGS sequence"/>
</dbReference>
<feature type="region of interest" description="Disordered" evidence="2">
    <location>
        <begin position="1"/>
        <end position="35"/>
    </location>
</feature>
<keyword evidence="1" id="KW-0129">CBS domain</keyword>
<proteinExistence type="predicted"/>
<dbReference type="Pfam" id="PF00571">
    <property type="entry name" value="CBS"/>
    <property type="match status" value="1"/>
</dbReference>
<feature type="domain" description="GGDEF" evidence="4">
    <location>
        <begin position="465"/>
        <end position="616"/>
    </location>
</feature>
<protein>
    <submittedName>
        <fullName evidence="6">GGDEF domain-containing protein</fullName>
    </submittedName>
</protein>
<dbReference type="SUPFAM" id="SSF55073">
    <property type="entry name" value="Nucleotide cyclase"/>
    <property type="match status" value="1"/>
</dbReference>
<dbReference type="CDD" id="cd04598">
    <property type="entry name" value="CBS_pair_GGDEF_EAL"/>
    <property type="match status" value="1"/>
</dbReference>
<dbReference type="EMBL" id="PYAL01000001">
    <property type="protein sequence ID" value="RXN92461.1"/>
    <property type="molecule type" value="Genomic_DNA"/>
</dbReference>
<name>A0A4Q1HP66_9BURK</name>
<dbReference type="InterPro" id="IPR043128">
    <property type="entry name" value="Rev_trsase/Diguanyl_cyclase"/>
</dbReference>
<evidence type="ECO:0000313" key="7">
    <source>
        <dbReference type="Proteomes" id="UP000290849"/>
    </source>
</evidence>
<dbReference type="AlphaFoldDB" id="A0A4Q1HP66"/>
<feature type="domain" description="CBS" evidence="5">
    <location>
        <begin position="306"/>
        <end position="367"/>
    </location>
</feature>
<sequence>MFVSGSSPTDGPGPNPAAGSSPPASPSASRPGTASVGDILRNRRLTAHFQPVVDITHGRIYGHESLIRGPADTALHMPERLFSEARRQGVHPQLELASAHTGLQAFHSQASDTSGYIFVNMSGSALVHFWTTWGDEMASRILDGLALEPGRIVIELTEHDPVNANMAALSEAFASLRAKGLRLALDDYGVGHSSLQLWAEIQPDLVKIDRYFFDGISGDERKQKLVRAVLAVAQCYGTPTVAEGIENAEDLAVVRDLGVRYAQGWFLGRPQVDPLQDISTDVRQMLARRAPQRVGATRGTSSTVAALRVEAPAVSHGRHTNDDVHRLFADHKSLHAVAVVDDANRPVGIINRRDFTDRYAQRYTRELFGRDPCSTFMNGEPVLVDAQSSIDQLSHVLISQDQRYLVDGFIIIHDGVYDGLGTGEALVRSVTEMRIEAARYANPLTSLPGNIPISQHIGALLESGAEFVTGYCDLNNFKPFNDVYGYWRGDDMILLCADIIREHCDPQRDFVGHVGGDDFVVLMRSPDWHRRLESIIAQFDLRARDLYDDAGRASGGIEAEDRHGVMRFFPFVTLGIGALRVEPASYDRIRPEDIASAAAQVKHKVKHGNVALVVERYSSVIR</sequence>
<keyword evidence="7" id="KW-1185">Reference proteome</keyword>
<dbReference type="GO" id="GO:0071111">
    <property type="term" value="F:cyclic-guanylate-specific phosphodiesterase activity"/>
    <property type="evidence" value="ECO:0007669"/>
    <property type="project" value="InterPro"/>
</dbReference>
<evidence type="ECO:0000256" key="1">
    <source>
        <dbReference type="PROSITE-ProRule" id="PRU00703"/>
    </source>
</evidence>
<dbReference type="InterPro" id="IPR001633">
    <property type="entry name" value="EAL_dom"/>
</dbReference>
<dbReference type="Gene3D" id="3.30.70.270">
    <property type="match status" value="1"/>
</dbReference>
<dbReference type="PANTHER" id="PTHR33121:SF76">
    <property type="entry name" value="SIGNALING PROTEIN"/>
    <property type="match status" value="1"/>
</dbReference>
<dbReference type="PROSITE" id="PS50887">
    <property type="entry name" value="GGDEF"/>
    <property type="match status" value="1"/>
</dbReference>
<dbReference type="NCBIfam" id="TIGR00254">
    <property type="entry name" value="GGDEF"/>
    <property type="match status" value="1"/>
</dbReference>
<comment type="caution">
    <text evidence="6">The sequence shown here is derived from an EMBL/GenBank/DDBJ whole genome shotgun (WGS) entry which is preliminary data.</text>
</comment>
<dbReference type="Gene3D" id="3.10.580.10">
    <property type="entry name" value="CBS-domain"/>
    <property type="match status" value="1"/>
</dbReference>
<dbReference type="CDD" id="cd01948">
    <property type="entry name" value="EAL"/>
    <property type="match status" value="1"/>
</dbReference>
<dbReference type="SMART" id="SM00052">
    <property type="entry name" value="EAL"/>
    <property type="match status" value="1"/>
</dbReference>
<dbReference type="SMART" id="SM00267">
    <property type="entry name" value="GGDEF"/>
    <property type="match status" value="1"/>
</dbReference>
<dbReference type="Pfam" id="PF00563">
    <property type="entry name" value="EAL"/>
    <property type="match status" value="1"/>
</dbReference>
<evidence type="ECO:0000259" key="4">
    <source>
        <dbReference type="PROSITE" id="PS50887"/>
    </source>
</evidence>
<dbReference type="InterPro" id="IPR029787">
    <property type="entry name" value="Nucleotide_cyclase"/>
</dbReference>
<evidence type="ECO:0000256" key="2">
    <source>
        <dbReference type="SAM" id="MobiDB-lite"/>
    </source>
</evidence>
<accession>A0A4Q1HP66</accession>
<dbReference type="PROSITE" id="PS51371">
    <property type="entry name" value="CBS"/>
    <property type="match status" value="1"/>
</dbReference>
<dbReference type="InterPro" id="IPR046342">
    <property type="entry name" value="CBS_dom_sf"/>
</dbReference>
<dbReference type="Gene3D" id="3.20.20.450">
    <property type="entry name" value="EAL domain"/>
    <property type="match status" value="1"/>
</dbReference>
<dbReference type="InterPro" id="IPR000644">
    <property type="entry name" value="CBS_dom"/>
</dbReference>